<dbReference type="Proteomes" id="UP000215931">
    <property type="component" value="Unassembled WGS sequence"/>
</dbReference>
<proteinExistence type="predicted"/>
<organism evidence="1 2">
    <name type="scientific">Mesorhizobium wenxiniae</name>
    <dbReference type="NCBI Taxonomy" id="2014805"/>
    <lineage>
        <taxon>Bacteria</taxon>
        <taxon>Pseudomonadati</taxon>
        <taxon>Pseudomonadota</taxon>
        <taxon>Alphaproteobacteria</taxon>
        <taxon>Hyphomicrobiales</taxon>
        <taxon>Phyllobacteriaceae</taxon>
        <taxon>Mesorhizobium</taxon>
    </lineage>
</organism>
<gene>
    <name evidence="1" type="ORF">CIT31_00695</name>
</gene>
<comment type="caution">
    <text evidence="1">The sequence shown here is derived from an EMBL/GenBank/DDBJ whole genome shotgun (WGS) entry which is preliminary data.</text>
</comment>
<dbReference type="AlphaFoldDB" id="A0A271KP27"/>
<keyword evidence="2" id="KW-1185">Reference proteome</keyword>
<dbReference type="RefSeq" id="WP_095517091.1">
    <property type="nucleotide sequence ID" value="NZ_NPKH01000001.1"/>
</dbReference>
<evidence type="ECO:0000313" key="1">
    <source>
        <dbReference type="EMBL" id="PAP97426.1"/>
    </source>
</evidence>
<name>A0A271KP27_9HYPH</name>
<evidence type="ECO:0000313" key="2">
    <source>
        <dbReference type="Proteomes" id="UP000215931"/>
    </source>
</evidence>
<protein>
    <submittedName>
        <fullName evidence="1">Uncharacterized protein</fullName>
    </submittedName>
</protein>
<sequence length="101" mass="11629">MGRKEFFEEELSNLSRHRSDWICVVVTSIQKGQKLIVASRRKDENRSPVWIIQQPFEEAAFATSFGKVGEIRCKILEGSDASRTLDLYLRCEPNVTWIEPG</sequence>
<reference evidence="1 2" key="1">
    <citation type="submission" date="2017-08" db="EMBL/GenBank/DDBJ databases">
        <title>Mesorhizobium wenxinae sp. nov., a novel rhizobial species isolated from root nodules of chickpea (Cicer arietinum L.).</title>
        <authorList>
            <person name="Zhang J."/>
        </authorList>
    </citation>
    <scope>NUCLEOTIDE SEQUENCE [LARGE SCALE GENOMIC DNA]</scope>
    <source>
        <strain evidence="2">WYCCWR 10019</strain>
    </source>
</reference>
<dbReference type="EMBL" id="NPKH01000001">
    <property type="protein sequence ID" value="PAP97426.1"/>
    <property type="molecule type" value="Genomic_DNA"/>
</dbReference>
<accession>A0A271KP27</accession>